<evidence type="ECO:0000313" key="3">
    <source>
        <dbReference type="Proteomes" id="UP000438760"/>
    </source>
</evidence>
<evidence type="ECO:0000313" key="2">
    <source>
        <dbReference type="EMBL" id="MTG99433.1"/>
    </source>
</evidence>
<evidence type="ECO:0008006" key="4">
    <source>
        <dbReference type="Google" id="ProtNLM"/>
    </source>
</evidence>
<dbReference type="PROSITE" id="PS51257">
    <property type="entry name" value="PROKAR_LIPOPROTEIN"/>
    <property type="match status" value="1"/>
</dbReference>
<keyword evidence="1" id="KW-0732">Signal</keyword>
<comment type="caution">
    <text evidence="2">The sequence shown here is derived from an EMBL/GenBank/DDBJ whole genome shotgun (WGS) entry which is preliminary data.</text>
</comment>
<dbReference type="AlphaFoldDB" id="A0A6I3LM37"/>
<accession>A0A6I3LM37</accession>
<name>A0A6I3LM37_9FLAO</name>
<dbReference type="Proteomes" id="UP000438760">
    <property type="component" value="Unassembled WGS sequence"/>
</dbReference>
<sequence>MRKTLKLIFPFSVILLLIACSSDDNTTEVKIPGEPEPPKTSVTLNFEQQSIKYKDYVELIIKNSDNDTNAQYEFSLNNKDIADVEKVDEKYYINALQIGEATLTVTYKQATSQAKIKVIQRDDNIDFTFISIIDKKHALPYLRQLATRDEQKAAEQYIDQQLKKYNSPYRRVALEVPEQEDYLNYISEKATEDNIGINETLYGASAQGYLVGYESLLDAREFIDNSLIPLGFKPLDESMYTTQFYAYTYYSGEDKIIVIISPYTHPVTNKVSLRYLTGVAW</sequence>
<reference evidence="2 3" key="1">
    <citation type="submission" date="2019-11" db="EMBL/GenBank/DDBJ databases">
        <title>Genome of Strain BIT-d1.</title>
        <authorList>
            <person name="Yang Y."/>
        </authorList>
    </citation>
    <scope>NUCLEOTIDE SEQUENCE [LARGE SCALE GENOMIC DNA]</scope>
    <source>
        <strain evidence="2 3">BIT-d1</strain>
    </source>
</reference>
<protein>
    <recommendedName>
        <fullName evidence="4">BIG2 domain-containing protein</fullName>
    </recommendedName>
</protein>
<feature type="signal peptide" evidence="1">
    <location>
        <begin position="1"/>
        <end position="22"/>
    </location>
</feature>
<evidence type="ECO:0000256" key="1">
    <source>
        <dbReference type="SAM" id="SignalP"/>
    </source>
</evidence>
<gene>
    <name evidence="2" type="ORF">GJV76_15110</name>
</gene>
<dbReference type="Gene3D" id="2.60.40.1080">
    <property type="match status" value="1"/>
</dbReference>
<dbReference type="EMBL" id="WMJX01000083">
    <property type="protein sequence ID" value="MTG99433.1"/>
    <property type="molecule type" value="Genomic_DNA"/>
</dbReference>
<dbReference type="RefSeq" id="WP_155093419.1">
    <property type="nucleotide sequence ID" value="NZ_CP102754.1"/>
</dbReference>
<feature type="chain" id="PRO_5026333460" description="BIG2 domain-containing protein" evidence="1">
    <location>
        <begin position="23"/>
        <end position="281"/>
    </location>
</feature>
<organism evidence="2 3">
    <name type="scientific">Myroides albus</name>
    <dbReference type="NCBI Taxonomy" id="2562892"/>
    <lineage>
        <taxon>Bacteria</taxon>
        <taxon>Pseudomonadati</taxon>
        <taxon>Bacteroidota</taxon>
        <taxon>Flavobacteriia</taxon>
        <taxon>Flavobacteriales</taxon>
        <taxon>Flavobacteriaceae</taxon>
        <taxon>Myroides</taxon>
    </lineage>
</organism>
<proteinExistence type="predicted"/>
<keyword evidence="3" id="KW-1185">Reference proteome</keyword>
<dbReference type="OrthoDB" id="1356626at2"/>